<proteinExistence type="predicted"/>
<dbReference type="AlphaFoldDB" id="A0A8J6NXX1"/>
<protein>
    <submittedName>
        <fullName evidence="2">PilZ domain-containing protein</fullName>
    </submittedName>
</protein>
<dbReference type="Proteomes" id="UP000603434">
    <property type="component" value="Unassembled WGS sequence"/>
</dbReference>
<name>A0A8J6NXX1_9BACT</name>
<organism evidence="2 3">
    <name type="scientific">Candidatus Desulfatibia profunda</name>
    <dbReference type="NCBI Taxonomy" id="2841695"/>
    <lineage>
        <taxon>Bacteria</taxon>
        <taxon>Pseudomonadati</taxon>
        <taxon>Thermodesulfobacteriota</taxon>
        <taxon>Desulfobacteria</taxon>
        <taxon>Desulfobacterales</taxon>
        <taxon>Desulfobacterales incertae sedis</taxon>
        <taxon>Candidatus Desulfatibia</taxon>
    </lineage>
</organism>
<dbReference type="Pfam" id="PF07238">
    <property type="entry name" value="PilZ"/>
    <property type="match status" value="1"/>
</dbReference>
<dbReference type="Gene3D" id="2.40.10.220">
    <property type="entry name" value="predicted glycosyltransferase like domains"/>
    <property type="match status" value="1"/>
</dbReference>
<sequence length="104" mass="12508">MVNEQYSGFERRKYFRYNLIYLSKKRVKFIVGDREYEVLDISRGGLRFLYNNEIEIEKQIQGIIKFSEDESTAVEGKIVWRKGSEVGLKFKHELPLFRIAYFQD</sequence>
<dbReference type="SUPFAM" id="SSF141371">
    <property type="entry name" value="PilZ domain-like"/>
    <property type="match status" value="1"/>
</dbReference>
<reference evidence="2 3" key="1">
    <citation type="submission" date="2020-08" db="EMBL/GenBank/DDBJ databases">
        <title>Bridging the membrane lipid divide: bacteria of the FCB group superphylum have the potential to synthesize archaeal ether lipids.</title>
        <authorList>
            <person name="Villanueva L."/>
            <person name="Von Meijenfeldt F.A.B."/>
            <person name="Westbye A.B."/>
            <person name="Yadav S."/>
            <person name="Hopmans E.C."/>
            <person name="Dutilh B.E."/>
            <person name="Sinninghe Damste J.S."/>
        </authorList>
    </citation>
    <scope>NUCLEOTIDE SEQUENCE [LARGE SCALE GENOMIC DNA]</scope>
    <source>
        <strain evidence="2">NIOZ-UU30</strain>
    </source>
</reference>
<evidence type="ECO:0000259" key="1">
    <source>
        <dbReference type="Pfam" id="PF07238"/>
    </source>
</evidence>
<comment type="caution">
    <text evidence="2">The sequence shown here is derived from an EMBL/GenBank/DDBJ whole genome shotgun (WGS) entry which is preliminary data.</text>
</comment>
<feature type="domain" description="PilZ" evidence="1">
    <location>
        <begin position="10"/>
        <end position="94"/>
    </location>
</feature>
<dbReference type="EMBL" id="JACNJH010000162">
    <property type="protein sequence ID" value="MBC8361983.1"/>
    <property type="molecule type" value="Genomic_DNA"/>
</dbReference>
<dbReference type="GO" id="GO:0035438">
    <property type="term" value="F:cyclic-di-GMP binding"/>
    <property type="evidence" value="ECO:0007669"/>
    <property type="project" value="InterPro"/>
</dbReference>
<accession>A0A8J6NXX1</accession>
<evidence type="ECO:0000313" key="2">
    <source>
        <dbReference type="EMBL" id="MBC8361983.1"/>
    </source>
</evidence>
<gene>
    <name evidence="2" type="ORF">H8E23_11360</name>
</gene>
<dbReference type="InterPro" id="IPR009875">
    <property type="entry name" value="PilZ_domain"/>
</dbReference>
<evidence type="ECO:0000313" key="3">
    <source>
        <dbReference type="Proteomes" id="UP000603434"/>
    </source>
</evidence>